<accession>A0A319EF66</accession>
<evidence type="ECO:0000313" key="1">
    <source>
        <dbReference type="EMBL" id="PYI02464.1"/>
    </source>
</evidence>
<dbReference type="OrthoDB" id="2094269at2759"/>
<reference evidence="1 2" key="1">
    <citation type="submission" date="2018-02" db="EMBL/GenBank/DDBJ databases">
        <title>The genomes of Aspergillus section Nigri reveals drivers in fungal speciation.</title>
        <authorList>
            <consortium name="DOE Joint Genome Institute"/>
            <person name="Vesth T.C."/>
            <person name="Nybo J."/>
            <person name="Theobald S."/>
            <person name="Brandl J."/>
            <person name="Frisvad J.C."/>
            <person name="Nielsen K.F."/>
            <person name="Lyhne E.K."/>
            <person name="Kogle M.E."/>
            <person name="Kuo A."/>
            <person name="Riley R."/>
            <person name="Clum A."/>
            <person name="Nolan M."/>
            <person name="Lipzen A."/>
            <person name="Salamov A."/>
            <person name="Henrissat B."/>
            <person name="Wiebenga A."/>
            <person name="De vries R.P."/>
            <person name="Grigoriev I.V."/>
            <person name="Mortensen U.H."/>
            <person name="Andersen M.R."/>
            <person name="Baker S.E."/>
        </authorList>
    </citation>
    <scope>NUCLEOTIDE SEQUENCE [LARGE SCALE GENOMIC DNA]</scope>
    <source>
        <strain evidence="1 2">CBS 121057</strain>
    </source>
</reference>
<proteinExistence type="predicted"/>
<sequence length="69" mass="8073">MPKIQTPILHLFSTLDTQVTETQTLEHAKTSTKPTVHYFKRTHCISRKPRESYYRLHPASTGIEAWSIY</sequence>
<keyword evidence="2" id="KW-1185">Reference proteome</keyword>
<organism evidence="1 2">
    <name type="scientific">Aspergillus sclerotiicarbonarius (strain CBS 121057 / IBT 28362)</name>
    <dbReference type="NCBI Taxonomy" id="1448318"/>
    <lineage>
        <taxon>Eukaryota</taxon>
        <taxon>Fungi</taxon>
        <taxon>Dikarya</taxon>
        <taxon>Ascomycota</taxon>
        <taxon>Pezizomycotina</taxon>
        <taxon>Eurotiomycetes</taxon>
        <taxon>Eurotiomycetidae</taxon>
        <taxon>Eurotiales</taxon>
        <taxon>Aspergillaceae</taxon>
        <taxon>Aspergillus</taxon>
        <taxon>Aspergillus subgen. Circumdati</taxon>
    </lineage>
</organism>
<dbReference type="Proteomes" id="UP000248423">
    <property type="component" value="Unassembled WGS sequence"/>
</dbReference>
<evidence type="ECO:0000313" key="2">
    <source>
        <dbReference type="Proteomes" id="UP000248423"/>
    </source>
</evidence>
<dbReference type="VEuPathDB" id="FungiDB:BO78DRAFT_221579"/>
<name>A0A319EF66_ASPSB</name>
<protein>
    <submittedName>
        <fullName evidence="1">Uncharacterized protein</fullName>
    </submittedName>
</protein>
<dbReference type="AlphaFoldDB" id="A0A319EF66"/>
<gene>
    <name evidence="1" type="ORF">BO78DRAFT_221579</name>
</gene>
<dbReference type="EMBL" id="KZ826394">
    <property type="protein sequence ID" value="PYI02464.1"/>
    <property type="molecule type" value="Genomic_DNA"/>
</dbReference>